<protein>
    <recommendedName>
        <fullName evidence="7">Carboxypeptidase</fullName>
        <ecNumber evidence="7">3.4.16.-</ecNumber>
    </recommendedName>
</protein>
<evidence type="ECO:0000256" key="7">
    <source>
        <dbReference type="RuleBase" id="RU361156"/>
    </source>
</evidence>
<dbReference type="GO" id="GO:0006508">
    <property type="term" value="P:proteolysis"/>
    <property type="evidence" value="ECO:0007669"/>
    <property type="project" value="UniProtKB-KW"/>
</dbReference>
<sequence>MLLSTTVSTLLLAGGTLASYAPLMQMPVEFPAPEQDLHALSSVEFTTLTHPSYPAHKVRIKRNDGICDDKVKSYSGYIDIEARHLFFYFFESRNDPDADPVLMWINGGPGCSSAIGAFMELGPCNIHDANGPKYNPYSWNSNANLFFLDEPIGVGFSYAEHGETVATTEEAAVDVAAFVTTFFETFKKFQGRPFHMSGESYGGRYLPVFASAVYDSNAKALAEGRTPINLQSVLIGNGITDFSTQAFSLYDLQCTNASVEPFLPISTCVRMKAALPRCKAWIQQNCLDQYDALSCQAASAFCSSELSAPFALTGRNRYDVSRPCEGEPSDLCYPLTRHIREYLDQPHVRKNLGVHKAIGNFSSCSSTVGTGFHQHQDGLHLSAPYVAELLQRGVRVLIYVGTYDLVCNWVGNLAWTTALEWPGHEAFAGTEFREWAVDGARAGLTKSAGPLTYATVEAAGHMVPYDKPVQALQLLNRWLSSSDL</sequence>
<dbReference type="PRINTS" id="PR00724">
    <property type="entry name" value="CRBOXYPTASEC"/>
</dbReference>
<dbReference type="InterPro" id="IPR018202">
    <property type="entry name" value="Ser_caboxypep_ser_AS"/>
</dbReference>
<dbReference type="FunFam" id="3.40.50.1820:FF:000226">
    <property type="entry name" value="Carboxypeptidase"/>
    <property type="match status" value="1"/>
</dbReference>
<dbReference type="eggNOG" id="KOG1282">
    <property type="taxonomic scope" value="Eukaryota"/>
</dbReference>
<comment type="similarity">
    <text evidence="1 7">Belongs to the peptidase S10 family.</text>
</comment>
<evidence type="ECO:0000313" key="8">
    <source>
        <dbReference type="EMBL" id="EJD36685.1"/>
    </source>
</evidence>
<dbReference type="InParanoid" id="J0WUX9"/>
<dbReference type="GO" id="GO:0000324">
    <property type="term" value="C:fungal-type vacuole"/>
    <property type="evidence" value="ECO:0007669"/>
    <property type="project" value="TreeGrafter"/>
</dbReference>
<evidence type="ECO:0000256" key="2">
    <source>
        <dbReference type="ARBA" id="ARBA00022645"/>
    </source>
</evidence>
<organism evidence="8 9">
    <name type="scientific">Auricularia subglabra (strain TFB-10046 / SS5)</name>
    <name type="common">White-rot fungus</name>
    <name type="synonym">Auricularia delicata (strain TFB10046)</name>
    <dbReference type="NCBI Taxonomy" id="717982"/>
    <lineage>
        <taxon>Eukaryota</taxon>
        <taxon>Fungi</taxon>
        <taxon>Dikarya</taxon>
        <taxon>Basidiomycota</taxon>
        <taxon>Agaricomycotina</taxon>
        <taxon>Agaricomycetes</taxon>
        <taxon>Auriculariales</taxon>
        <taxon>Auriculariaceae</taxon>
        <taxon>Auricularia</taxon>
    </lineage>
</organism>
<dbReference type="InterPro" id="IPR029058">
    <property type="entry name" value="AB_hydrolase_fold"/>
</dbReference>
<reference evidence="9" key="1">
    <citation type="journal article" date="2012" name="Science">
        <title>The Paleozoic origin of enzymatic lignin decomposition reconstructed from 31 fungal genomes.</title>
        <authorList>
            <person name="Floudas D."/>
            <person name="Binder M."/>
            <person name="Riley R."/>
            <person name="Barry K."/>
            <person name="Blanchette R.A."/>
            <person name="Henrissat B."/>
            <person name="Martinez A.T."/>
            <person name="Otillar R."/>
            <person name="Spatafora J.W."/>
            <person name="Yadav J.S."/>
            <person name="Aerts A."/>
            <person name="Benoit I."/>
            <person name="Boyd A."/>
            <person name="Carlson A."/>
            <person name="Copeland A."/>
            <person name="Coutinho P.M."/>
            <person name="de Vries R.P."/>
            <person name="Ferreira P."/>
            <person name="Findley K."/>
            <person name="Foster B."/>
            <person name="Gaskell J."/>
            <person name="Glotzer D."/>
            <person name="Gorecki P."/>
            <person name="Heitman J."/>
            <person name="Hesse C."/>
            <person name="Hori C."/>
            <person name="Igarashi K."/>
            <person name="Jurgens J.A."/>
            <person name="Kallen N."/>
            <person name="Kersten P."/>
            <person name="Kohler A."/>
            <person name="Kuees U."/>
            <person name="Kumar T.K.A."/>
            <person name="Kuo A."/>
            <person name="LaButti K."/>
            <person name="Larrondo L.F."/>
            <person name="Lindquist E."/>
            <person name="Ling A."/>
            <person name="Lombard V."/>
            <person name="Lucas S."/>
            <person name="Lundell T."/>
            <person name="Martin R."/>
            <person name="McLaughlin D.J."/>
            <person name="Morgenstern I."/>
            <person name="Morin E."/>
            <person name="Murat C."/>
            <person name="Nagy L.G."/>
            <person name="Nolan M."/>
            <person name="Ohm R.A."/>
            <person name="Patyshakuliyeva A."/>
            <person name="Rokas A."/>
            <person name="Ruiz-Duenas F.J."/>
            <person name="Sabat G."/>
            <person name="Salamov A."/>
            <person name="Samejima M."/>
            <person name="Schmutz J."/>
            <person name="Slot J.C."/>
            <person name="St John F."/>
            <person name="Stenlid J."/>
            <person name="Sun H."/>
            <person name="Sun S."/>
            <person name="Syed K."/>
            <person name="Tsang A."/>
            <person name="Wiebenga A."/>
            <person name="Young D."/>
            <person name="Pisabarro A."/>
            <person name="Eastwood D.C."/>
            <person name="Martin F."/>
            <person name="Cullen D."/>
            <person name="Grigoriev I.V."/>
            <person name="Hibbett D.S."/>
        </authorList>
    </citation>
    <scope>NUCLEOTIDE SEQUENCE [LARGE SCALE GENOMIC DNA]</scope>
    <source>
        <strain evidence="9">TFB10046</strain>
    </source>
</reference>
<accession>J0WUX9</accession>
<proteinExistence type="inferred from homology"/>
<gene>
    <name evidence="8" type="ORF">AURDEDRAFT_117032</name>
</gene>
<dbReference type="Proteomes" id="UP000006514">
    <property type="component" value="Unassembled WGS sequence"/>
</dbReference>
<dbReference type="AlphaFoldDB" id="J0WUX9"/>
<dbReference type="Pfam" id="PF00450">
    <property type="entry name" value="Peptidase_S10"/>
    <property type="match status" value="1"/>
</dbReference>
<keyword evidence="3 7" id="KW-0645">Protease</keyword>
<dbReference type="PANTHER" id="PTHR11802">
    <property type="entry name" value="SERINE PROTEASE FAMILY S10 SERINE CARBOXYPEPTIDASE"/>
    <property type="match status" value="1"/>
</dbReference>
<dbReference type="PROSITE" id="PS00131">
    <property type="entry name" value="CARBOXYPEPT_SER_SER"/>
    <property type="match status" value="1"/>
</dbReference>
<keyword evidence="6" id="KW-0325">Glycoprotein</keyword>
<evidence type="ECO:0000256" key="5">
    <source>
        <dbReference type="ARBA" id="ARBA00022801"/>
    </source>
</evidence>
<keyword evidence="9" id="KW-1185">Reference proteome</keyword>
<name>J0WUX9_AURST</name>
<evidence type="ECO:0000256" key="6">
    <source>
        <dbReference type="ARBA" id="ARBA00023180"/>
    </source>
</evidence>
<dbReference type="FunCoup" id="J0WUX9">
    <property type="interactions" value="46"/>
</dbReference>
<dbReference type="SUPFAM" id="SSF53474">
    <property type="entry name" value="alpha/beta-Hydrolases"/>
    <property type="match status" value="1"/>
</dbReference>
<dbReference type="EMBL" id="JH687856">
    <property type="protein sequence ID" value="EJD36685.1"/>
    <property type="molecule type" value="Genomic_DNA"/>
</dbReference>
<dbReference type="Gene3D" id="3.40.50.1820">
    <property type="entry name" value="alpha/beta hydrolase"/>
    <property type="match status" value="1"/>
</dbReference>
<evidence type="ECO:0000256" key="1">
    <source>
        <dbReference type="ARBA" id="ARBA00009431"/>
    </source>
</evidence>
<dbReference type="MEROPS" id="S10.001"/>
<dbReference type="KEGG" id="adl:AURDEDRAFT_117032"/>
<dbReference type="InterPro" id="IPR001563">
    <property type="entry name" value="Peptidase_S10"/>
</dbReference>
<dbReference type="GO" id="GO:0004185">
    <property type="term" value="F:serine-type carboxypeptidase activity"/>
    <property type="evidence" value="ECO:0007669"/>
    <property type="project" value="UniProtKB-UniRule"/>
</dbReference>
<dbReference type="Gene3D" id="1.10.287.410">
    <property type="match status" value="1"/>
</dbReference>
<dbReference type="PANTHER" id="PTHR11802:SF113">
    <property type="entry name" value="SERINE CARBOXYPEPTIDASE CTSA-4.1"/>
    <property type="match status" value="1"/>
</dbReference>
<keyword evidence="2 7" id="KW-0121">Carboxypeptidase</keyword>
<dbReference type="OMA" id="HFEHIDE"/>
<evidence type="ECO:0000313" key="9">
    <source>
        <dbReference type="Proteomes" id="UP000006514"/>
    </source>
</evidence>
<feature type="chain" id="PRO_5006526437" description="Carboxypeptidase" evidence="7">
    <location>
        <begin position="19"/>
        <end position="484"/>
    </location>
</feature>
<feature type="signal peptide" evidence="7">
    <location>
        <begin position="1"/>
        <end position="18"/>
    </location>
</feature>
<evidence type="ECO:0000256" key="4">
    <source>
        <dbReference type="ARBA" id="ARBA00022729"/>
    </source>
</evidence>
<dbReference type="EC" id="3.4.16.-" evidence="7"/>
<keyword evidence="5 7" id="KW-0378">Hydrolase</keyword>
<evidence type="ECO:0000256" key="3">
    <source>
        <dbReference type="ARBA" id="ARBA00022670"/>
    </source>
</evidence>
<keyword evidence="4 7" id="KW-0732">Signal</keyword>
<dbReference type="OrthoDB" id="443318at2759"/>